<dbReference type="GO" id="GO:0005886">
    <property type="term" value="C:plasma membrane"/>
    <property type="evidence" value="ECO:0007669"/>
    <property type="project" value="UniProtKB-SubCell"/>
</dbReference>
<organism evidence="12">
    <name type="scientific">Trypanosoma brucei</name>
    <dbReference type="NCBI Taxonomy" id="5691"/>
    <lineage>
        <taxon>Eukaryota</taxon>
        <taxon>Discoba</taxon>
        <taxon>Euglenozoa</taxon>
        <taxon>Kinetoplastea</taxon>
        <taxon>Metakinetoplastina</taxon>
        <taxon>Trypanosomatida</taxon>
        <taxon>Trypanosomatidae</taxon>
        <taxon>Trypanosoma</taxon>
    </lineage>
</organism>
<feature type="chain" id="PRO_5012498175" evidence="10">
    <location>
        <begin position="22"/>
        <end position="433"/>
    </location>
</feature>
<evidence type="ECO:0000313" key="12">
    <source>
        <dbReference type="EMBL" id="APD74159.1"/>
    </source>
</evidence>
<comment type="function">
    <text evidence="1">VSG forms a coat on the surface of the parasite. The trypanosome evades the immune response of the host by expressing a series of antigenically distinct VSGs from an estimated 1000 VSG genes.</text>
</comment>
<evidence type="ECO:0000256" key="5">
    <source>
        <dbReference type="ARBA" id="ARBA00022729"/>
    </source>
</evidence>
<dbReference type="Pfam" id="PF13206">
    <property type="entry name" value="VSG_B"/>
    <property type="match status" value="1"/>
</dbReference>
<evidence type="ECO:0000256" key="7">
    <source>
        <dbReference type="ARBA" id="ARBA00023180"/>
    </source>
</evidence>
<dbReference type="InterPro" id="IPR025932">
    <property type="entry name" value="Trypano_VSG_B_N_dom"/>
</dbReference>
<evidence type="ECO:0000256" key="9">
    <source>
        <dbReference type="SAM" id="MobiDB-lite"/>
    </source>
</evidence>
<protein>
    <submittedName>
        <fullName evidence="12">Variant surface glycoprotein 1125.2710</fullName>
    </submittedName>
</protein>
<dbReference type="EMBL" id="KX700203">
    <property type="protein sequence ID" value="APD74159.1"/>
    <property type="molecule type" value="Genomic_DNA"/>
</dbReference>
<accession>A0A1J0R8F5</accession>
<evidence type="ECO:0000256" key="3">
    <source>
        <dbReference type="ARBA" id="ARBA00022475"/>
    </source>
</evidence>
<keyword evidence="4" id="KW-0336">GPI-anchor</keyword>
<reference evidence="12" key="1">
    <citation type="submission" date="2016-08" db="EMBL/GenBank/DDBJ databases">
        <title>VSG repertoire of Trypanosoma brucei EATRO 1125.</title>
        <authorList>
            <person name="Cross G.A."/>
        </authorList>
    </citation>
    <scope>NUCLEOTIDE SEQUENCE</scope>
    <source>
        <strain evidence="12">EATRO 1125</strain>
    </source>
</reference>
<sequence length="433" mass="47532">MLVFFIRLVFAAIMATKGTSAAANENRPDFLALCQVYTAARALRKTVYSRINVDYDLADILNYNMSVVTEKWRNLFGKSGDQKGWNAYKKSQGAKPGDINWEKEWDSWERQKEATKDSEQGWSKGRNIPKDEMTKEWLRSYANYTALEALKTKQQAETQPQADQKDALTALKAKIDAAICGSPLTPDAATGECQPIGAAVDKTTTCTPANAGSSLTFDILCLCGTRTADECTGSNPGSATTSGNNFAARTNTIFIDQCGKDRPTGTALETLKRAMAAIQAKLGHTPAATTAKKIMLGATPQTSACTATNAACVDYSDKFKNKKTCQRQIPWADNLYSAIEIAQLIAADSRAKIEAMHKIKAYATKLKREYKRKLPFQNALSQTAVPGDDKANRNGNEATETSARQCNKINKDTECKPPCKWDKEEKDEKKGTH</sequence>
<keyword evidence="6" id="KW-0472">Membrane</keyword>
<evidence type="ECO:0000256" key="4">
    <source>
        <dbReference type="ARBA" id="ARBA00022622"/>
    </source>
</evidence>
<evidence type="ECO:0000256" key="1">
    <source>
        <dbReference type="ARBA" id="ARBA00002523"/>
    </source>
</evidence>
<feature type="signal peptide" evidence="10">
    <location>
        <begin position="1"/>
        <end position="21"/>
    </location>
</feature>
<keyword evidence="7" id="KW-0325">Glycoprotein</keyword>
<keyword evidence="3" id="KW-1003">Cell membrane</keyword>
<name>A0A1J0R8F5_9TRYP</name>
<keyword evidence="8" id="KW-0449">Lipoprotein</keyword>
<feature type="domain" description="Trypanosome variant surface glycoprotein B-type N-terminal" evidence="11">
    <location>
        <begin position="9"/>
        <end position="360"/>
    </location>
</feature>
<comment type="subcellular location">
    <subcellularLocation>
        <location evidence="2">Cell membrane</location>
        <topology evidence="2">Lipid-anchor</topology>
        <topology evidence="2">GPI-anchor</topology>
    </subcellularLocation>
</comment>
<evidence type="ECO:0000256" key="2">
    <source>
        <dbReference type="ARBA" id="ARBA00004609"/>
    </source>
</evidence>
<dbReference type="AlphaFoldDB" id="A0A1J0R8F5"/>
<evidence type="ECO:0000256" key="6">
    <source>
        <dbReference type="ARBA" id="ARBA00023136"/>
    </source>
</evidence>
<dbReference type="VEuPathDB" id="TriTrypDB:Tb427_000505800"/>
<feature type="compositionally biased region" description="Polar residues" evidence="9">
    <location>
        <begin position="393"/>
        <end position="408"/>
    </location>
</feature>
<evidence type="ECO:0000259" key="11">
    <source>
        <dbReference type="Pfam" id="PF13206"/>
    </source>
</evidence>
<proteinExistence type="predicted"/>
<keyword evidence="5 10" id="KW-0732">Signal</keyword>
<feature type="compositionally biased region" description="Basic and acidic residues" evidence="9">
    <location>
        <begin position="409"/>
        <end position="433"/>
    </location>
</feature>
<evidence type="ECO:0000256" key="10">
    <source>
        <dbReference type="SAM" id="SignalP"/>
    </source>
</evidence>
<dbReference type="VEuPathDB" id="TriTrypDB:Tb11.v5.0376"/>
<dbReference type="GO" id="GO:0098552">
    <property type="term" value="C:side of membrane"/>
    <property type="evidence" value="ECO:0007669"/>
    <property type="project" value="UniProtKB-KW"/>
</dbReference>
<feature type="region of interest" description="Disordered" evidence="9">
    <location>
        <begin position="381"/>
        <end position="433"/>
    </location>
</feature>
<evidence type="ECO:0000256" key="8">
    <source>
        <dbReference type="ARBA" id="ARBA00023288"/>
    </source>
</evidence>